<feature type="transmembrane region" description="Helical" evidence="12">
    <location>
        <begin position="81"/>
        <end position="102"/>
    </location>
</feature>
<evidence type="ECO:0000256" key="10">
    <source>
        <dbReference type="ARBA" id="ARBA00023224"/>
    </source>
</evidence>
<accession>A0ABD1K0G5</accession>
<keyword evidence="6" id="KW-0297">G-protein coupled receptor</keyword>
<keyword evidence="2" id="KW-1003">Cell membrane</keyword>
<evidence type="ECO:0000256" key="2">
    <source>
        <dbReference type="ARBA" id="ARBA00022475"/>
    </source>
</evidence>
<dbReference type="Gene3D" id="1.20.1070.10">
    <property type="entry name" value="Rhodopsin 7-helix transmembrane proteins"/>
    <property type="match status" value="1"/>
</dbReference>
<dbReference type="SUPFAM" id="SSF81321">
    <property type="entry name" value="Family A G protein-coupled receptor-like"/>
    <property type="match status" value="1"/>
</dbReference>
<keyword evidence="4 12" id="KW-0812">Transmembrane</keyword>
<feature type="transmembrane region" description="Helical" evidence="12">
    <location>
        <begin position="46"/>
        <end position="69"/>
    </location>
</feature>
<dbReference type="PANTHER" id="PTHR24225">
    <property type="entry name" value="CHEMOTACTIC RECEPTOR"/>
    <property type="match status" value="1"/>
</dbReference>
<dbReference type="PROSITE" id="PS50262">
    <property type="entry name" value="G_PROTEIN_RECEP_F1_2"/>
    <property type="match status" value="1"/>
</dbReference>
<keyword evidence="10" id="KW-0807">Transducer</keyword>
<dbReference type="PANTHER" id="PTHR24225:SF72">
    <property type="entry name" value="G-PROTEIN COUPLED RECEPTORS FAMILY 1 PROFILE DOMAIN-CONTAINING PROTEIN-RELATED"/>
    <property type="match status" value="1"/>
</dbReference>
<dbReference type="AlphaFoldDB" id="A0ABD1K0G5"/>
<dbReference type="PRINTS" id="PR00237">
    <property type="entry name" value="GPCRRHODOPSN"/>
</dbReference>
<comment type="similarity">
    <text evidence="11">Belongs to the chemokine-like receptor (CMKLR) family.</text>
</comment>
<dbReference type="InterPro" id="IPR000826">
    <property type="entry name" value="Formyl_rcpt-rel"/>
</dbReference>
<keyword evidence="7 12" id="KW-0472">Membrane</keyword>
<feature type="transmembrane region" description="Helical" evidence="12">
    <location>
        <begin position="246"/>
        <end position="267"/>
    </location>
</feature>
<feature type="transmembrane region" description="Helical" evidence="12">
    <location>
        <begin position="162"/>
        <end position="185"/>
    </location>
</feature>
<dbReference type="InterPro" id="IPR017452">
    <property type="entry name" value="GPCR_Rhodpsn_7TM"/>
</dbReference>
<comment type="caution">
    <text evidence="14">The sequence shown here is derived from an EMBL/GenBank/DDBJ whole genome shotgun (WGS) entry which is preliminary data.</text>
</comment>
<dbReference type="GO" id="GO:0005886">
    <property type="term" value="C:plasma membrane"/>
    <property type="evidence" value="ECO:0007669"/>
    <property type="project" value="UniProtKB-SubCell"/>
</dbReference>
<evidence type="ECO:0000313" key="15">
    <source>
        <dbReference type="Proteomes" id="UP001591681"/>
    </source>
</evidence>
<keyword evidence="8" id="KW-0675">Receptor</keyword>
<evidence type="ECO:0000313" key="14">
    <source>
        <dbReference type="EMBL" id="KAL2092418.1"/>
    </source>
</evidence>
<evidence type="ECO:0000259" key="13">
    <source>
        <dbReference type="PROSITE" id="PS50262"/>
    </source>
</evidence>
<dbReference type="InterPro" id="IPR000276">
    <property type="entry name" value="GPCR_Rhodpsn"/>
</dbReference>
<evidence type="ECO:0000256" key="11">
    <source>
        <dbReference type="ARBA" id="ARBA00025736"/>
    </source>
</evidence>
<feature type="transmembrane region" description="Helical" evidence="12">
    <location>
        <begin position="205"/>
        <end position="226"/>
    </location>
</feature>
<dbReference type="Pfam" id="PF00001">
    <property type="entry name" value="7tm_1"/>
    <property type="match status" value="1"/>
</dbReference>
<evidence type="ECO:0000256" key="5">
    <source>
        <dbReference type="ARBA" id="ARBA00022989"/>
    </source>
</evidence>
<protein>
    <recommendedName>
        <fullName evidence="13">G-protein coupled receptors family 1 profile domain-containing protein</fullName>
    </recommendedName>
</protein>
<keyword evidence="5 12" id="KW-1133">Transmembrane helix</keyword>
<keyword evidence="15" id="KW-1185">Reference proteome</keyword>
<dbReference type="EMBL" id="JBHFQA010000010">
    <property type="protein sequence ID" value="KAL2092418.1"/>
    <property type="molecule type" value="Genomic_DNA"/>
</dbReference>
<evidence type="ECO:0000256" key="9">
    <source>
        <dbReference type="ARBA" id="ARBA00023180"/>
    </source>
</evidence>
<keyword evidence="9" id="KW-0325">Glycoprotein</keyword>
<comment type="subcellular location">
    <subcellularLocation>
        <location evidence="1">Cell membrane</location>
        <topology evidence="1">Multi-pass membrane protein</topology>
    </subcellularLocation>
</comment>
<dbReference type="Proteomes" id="UP001591681">
    <property type="component" value="Unassembled WGS sequence"/>
</dbReference>
<evidence type="ECO:0000256" key="7">
    <source>
        <dbReference type="ARBA" id="ARBA00023136"/>
    </source>
</evidence>
<sequence length="295" mass="33059">MSSSAMMNVVPGVIMGLCCLVGIPGNIAVMVVIFRKYQPDNFSLKLMMSLAVSDLLSLLFLPVQIYNLVSDWELGEVACRLLFFLLYWGMHASVLSVAMLSIQRYLQVLHTHLWTRLQPFGQWALLVALWAMAACISSPCLVVRSVQESRCGARYEGAAQEAIVLVCQTLFGYVIPFTAIASLYICLQKRVSQMVVLRTRRMTRAVTNIVVSFFIFWTPLHFFNMLDLSALVTQAKELEALCHNSWPVLSALTYINACLNPFLYAFAHSQLQTAVGQQHKAQPSIHIPMAIPIPR</sequence>
<feature type="domain" description="G-protein coupled receptors family 1 profile" evidence="13">
    <location>
        <begin position="25"/>
        <end position="264"/>
    </location>
</feature>
<reference evidence="14 15" key="1">
    <citation type="submission" date="2024-09" db="EMBL/GenBank/DDBJ databases">
        <title>A chromosome-level genome assembly of Gray's grenadier anchovy, Coilia grayii.</title>
        <authorList>
            <person name="Fu Z."/>
        </authorList>
    </citation>
    <scope>NUCLEOTIDE SEQUENCE [LARGE SCALE GENOMIC DNA]</scope>
    <source>
        <strain evidence="14">G4</strain>
        <tissue evidence="14">Muscle</tissue>
    </source>
</reference>
<feature type="transmembrane region" description="Helical" evidence="12">
    <location>
        <begin position="123"/>
        <end position="142"/>
    </location>
</feature>
<evidence type="ECO:0000256" key="1">
    <source>
        <dbReference type="ARBA" id="ARBA00004651"/>
    </source>
</evidence>
<evidence type="ECO:0000256" key="4">
    <source>
        <dbReference type="ARBA" id="ARBA00022692"/>
    </source>
</evidence>
<organism evidence="14 15">
    <name type="scientific">Coilia grayii</name>
    <name type="common">Gray's grenadier anchovy</name>
    <dbReference type="NCBI Taxonomy" id="363190"/>
    <lineage>
        <taxon>Eukaryota</taxon>
        <taxon>Metazoa</taxon>
        <taxon>Chordata</taxon>
        <taxon>Craniata</taxon>
        <taxon>Vertebrata</taxon>
        <taxon>Euteleostomi</taxon>
        <taxon>Actinopterygii</taxon>
        <taxon>Neopterygii</taxon>
        <taxon>Teleostei</taxon>
        <taxon>Clupei</taxon>
        <taxon>Clupeiformes</taxon>
        <taxon>Clupeoidei</taxon>
        <taxon>Engraulidae</taxon>
        <taxon>Coilinae</taxon>
        <taxon>Coilia</taxon>
    </lineage>
</organism>
<evidence type="ECO:0000256" key="3">
    <source>
        <dbReference type="ARBA" id="ARBA00022553"/>
    </source>
</evidence>
<evidence type="ECO:0000256" key="8">
    <source>
        <dbReference type="ARBA" id="ARBA00023170"/>
    </source>
</evidence>
<dbReference type="GO" id="GO:0004953">
    <property type="term" value="F:icosanoid receptor activity"/>
    <property type="evidence" value="ECO:0007669"/>
    <property type="project" value="UniProtKB-ARBA"/>
</dbReference>
<evidence type="ECO:0000256" key="6">
    <source>
        <dbReference type="ARBA" id="ARBA00023040"/>
    </source>
</evidence>
<proteinExistence type="inferred from homology"/>
<gene>
    <name evidence="14" type="ORF">ACEWY4_012216</name>
</gene>
<feature type="transmembrane region" description="Helical" evidence="12">
    <location>
        <begin position="12"/>
        <end position="34"/>
    </location>
</feature>
<evidence type="ECO:0000256" key="12">
    <source>
        <dbReference type="SAM" id="Phobius"/>
    </source>
</evidence>
<keyword evidence="3" id="KW-0597">Phosphoprotein</keyword>
<name>A0ABD1K0G5_9TELE</name>